<reference evidence="6" key="1">
    <citation type="journal article" date="2019" name="Int. J. Syst. Evol. Microbiol.">
        <title>The Global Catalogue of Microorganisms (GCM) 10K type strain sequencing project: providing services to taxonomists for standard genome sequencing and annotation.</title>
        <authorList>
            <consortium name="The Broad Institute Genomics Platform"/>
            <consortium name="The Broad Institute Genome Sequencing Center for Infectious Disease"/>
            <person name="Wu L."/>
            <person name="Ma J."/>
        </authorList>
    </citation>
    <scope>NUCLEOTIDE SEQUENCE [LARGE SCALE GENOMIC DNA]</scope>
    <source>
        <strain evidence="6">KCTC 62164</strain>
    </source>
</reference>
<dbReference type="InterPro" id="IPR001633">
    <property type="entry name" value="EAL_dom"/>
</dbReference>
<dbReference type="InterPro" id="IPR035919">
    <property type="entry name" value="EAL_sf"/>
</dbReference>
<dbReference type="PANTHER" id="PTHR33121:SF79">
    <property type="entry name" value="CYCLIC DI-GMP PHOSPHODIESTERASE PDED-RELATED"/>
    <property type="match status" value="1"/>
</dbReference>
<dbReference type="Proteomes" id="UP001595444">
    <property type="component" value="Unassembled WGS sequence"/>
</dbReference>
<dbReference type="SUPFAM" id="SSF141868">
    <property type="entry name" value="EAL domain-like"/>
    <property type="match status" value="1"/>
</dbReference>
<dbReference type="Pfam" id="PF00563">
    <property type="entry name" value="EAL"/>
    <property type="match status" value="1"/>
</dbReference>
<organism evidence="5 6">
    <name type="scientific">Kordiimonas pumila</name>
    <dbReference type="NCBI Taxonomy" id="2161677"/>
    <lineage>
        <taxon>Bacteria</taxon>
        <taxon>Pseudomonadati</taxon>
        <taxon>Pseudomonadota</taxon>
        <taxon>Alphaproteobacteria</taxon>
        <taxon>Kordiimonadales</taxon>
        <taxon>Kordiimonadaceae</taxon>
        <taxon>Kordiimonas</taxon>
    </lineage>
</organism>
<keyword evidence="1" id="KW-0175">Coiled coil</keyword>
<evidence type="ECO:0000256" key="1">
    <source>
        <dbReference type="SAM" id="Coils"/>
    </source>
</evidence>
<gene>
    <name evidence="5" type="ORF">ACFOKA_11055</name>
</gene>
<comment type="caution">
    <text evidence="5">The sequence shown here is derived from an EMBL/GenBank/DDBJ whole genome shotgun (WGS) entry which is preliminary data.</text>
</comment>
<protein>
    <submittedName>
        <fullName evidence="5">EAL domain-containing protein</fullName>
    </submittedName>
</protein>
<evidence type="ECO:0000313" key="5">
    <source>
        <dbReference type="EMBL" id="MFC3052439.1"/>
    </source>
</evidence>
<feature type="region of interest" description="Disordered" evidence="2">
    <location>
        <begin position="199"/>
        <end position="224"/>
    </location>
</feature>
<dbReference type="PANTHER" id="PTHR33121">
    <property type="entry name" value="CYCLIC DI-GMP PHOSPHODIESTERASE PDEF"/>
    <property type="match status" value="1"/>
</dbReference>
<dbReference type="Gene3D" id="3.20.20.450">
    <property type="entry name" value="EAL domain"/>
    <property type="match status" value="1"/>
</dbReference>
<evidence type="ECO:0000313" key="6">
    <source>
        <dbReference type="Proteomes" id="UP001595444"/>
    </source>
</evidence>
<dbReference type="EMBL" id="JBHRSL010000010">
    <property type="protein sequence ID" value="MFC3052439.1"/>
    <property type="molecule type" value="Genomic_DNA"/>
</dbReference>
<keyword evidence="3" id="KW-1133">Transmembrane helix</keyword>
<keyword evidence="6" id="KW-1185">Reference proteome</keyword>
<name>A0ABV7D6X6_9PROT</name>
<sequence>MAPVTQILLLLSYAILGAAVVIIPPRLLGFDSDMATFLGMAVFFGAWQVQNVLVNGRSLADAQQRIAKLEDSATILRKDLERTRRELENRGREGEEKSELLVSELKVLQTLLSQVTKKELELKGGLVPSDMPLPTEEEAMSLSIDAKNDSGVETDTALLAKQADDDDVSDDALTAAEIEELDLTPEEVALVVRAGKKPEADDVVSEAGDSAPTGPAGRSATRRGLPVKKKAPIRIIKREDQLLSVVRSSLSENRVDLYMQPIVSLPSRRTVHFECFSRMRDEEGRIILPRQYMKVAESKGLIGTIDNLLLFRLIQLVRRMGKRRPDLRFFCNMSRYSMADEEFFPQFIDFMTANEEFSRRLIFEVSQEDYNLLDGSVLDRLQTLARKGFGFSMDSVTSFEQDFAALEERRFQFIKADINDLATAHPDEGDADAFKASLRRKGMQLIASRIETEDKVLQALEGHIEFAQGYLFGEPAEASELNREL</sequence>
<dbReference type="SMART" id="SM00052">
    <property type="entry name" value="EAL"/>
    <property type="match status" value="1"/>
</dbReference>
<evidence type="ECO:0000256" key="2">
    <source>
        <dbReference type="SAM" id="MobiDB-lite"/>
    </source>
</evidence>
<feature type="coiled-coil region" evidence="1">
    <location>
        <begin position="59"/>
        <end position="97"/>
    </location>
</feature>
<keyword evidence="3" id="KW-0812">Transmembrane</keyword>
<feature type="domain" description="EAL" evidence="4">
    <location>
        <begin position="239"/>
        <end position="485"/>
    </location>
</feature>
<keyword evidence="3" id="KW-0472">Membrane</keyword>
<feature type="transmembrane region" description="Helical" evidence="3">
    <location>
        <begin position="7"/>
        <end position="28"/>
    </location>
</feature>
<dbReference type="CDD" id="cd01948">
    <property type="entry name" value="EAL"/>
    <property type="match status" value="1"/>
</dbReference>
<evidence type="ECO:0000256" key="3">
    <source>
        <dbReference type="SAM" id="Phobius"/>
    </source>
</evidence>
<dbReference type="PROSITE" id="PS50883">
    <property type="entry name" value="EAL"/>
    <property type="match status" value="1"/>
</dbReference>
<evidence type="ECO:0000259" key="4">
    <source>
        <dbReference type="PROSITE" id="PS50883"/>
    </source>
</evidence>
<dbReference type="RefSeq" id="WP_194213896.1">
    <property type="nucleotide sequence ID" value="NZ_CP061205.1"/>
</dbReference>
<accession>A0ABV7D6X6</accession>
<dbReference type="InterPro" id="IPR050706">
    <property type="entry name" value="Cyclic-di-GMP_PDE-like"/>
</dbReference>
<proteinExistence type="predicted"/>